<dbReference type="PANTHER" id="PTHR33108:SF32">
    <property type="entry name" value="DUF1677 FAMILY PROTEIN (DUF1677)"/>
    <property type="match status" value="1"/>
</dbReference>
<evidence type="ECO:0000313" key="1">
    <source>
        <dbReference type="Proteomes" id="UP001652623"/>
    </source>
</evidence>
<sequence length="108" mass="12152">MAAEVAEAISSGGIDVVNCYCCGLTEECSFAYIARMRERYGRWICGLCAEAVKDQALRFNLCTEEAVKQQMKFRQQFKLSNPPVNATEHLISAMKHVLRRSLDPPHKA</sequence>
<proteinExistence type="predicted"/>
<evidence type="ECO:0000313" key="2">
    <source>
        <dbReference type="RefSeq" id="XP_024930471.1"/>
    </source>
</evidence>
<dbReference type="PANTHER" id="PTHR33108">
    <property type="entry name" value="OS01G0745000 PROTEIN"/>
    <property type="match status" value="1"/>
</dbReference>
<keyword evidence="1" id="KW-1185">Reference proteome</keyword>
<accession>A0A6P6G8S7</accession>
<organism evidence="1 2">
    <name type="scientific">Ziziphus jujuba</name>
    <name type="common">Chinese jujube</name>
    <name type="synonym">Ziziphus sativa</name>
    <dbReference type="NCBI Taxonomy" id="326968"/>
    <lineage>
        <taxon>Eukaryota</taxon>
        <taxon>Viridiplantae</taxon>
        <taxon>Streptophyta</taxon>
        <taxon>Embryophyta</taxon>
        <taxon>Tracheophyta</taxon>
        <taxon>Spermatophyta</taxon>
        <taxon>Magnoliopsida</taxon>
        <taxon>eudicotyledons</taxon>
        <taxon>Gunneridae</taxon>
        <taxon>Pentapetalae</taxon>
        <taxon>rosids</taxon>
        <taxon>fabids</taxon>
        <taxon>Rosales</taxon>
        <taxon>Rhamnaceae</taxon>
        <taxon>Paliureae</taxon>
        <taxon>Ziziphus</taxon>
    </lineage>
</organism>
<reference evidence="2" key="1">
    <citation type="submission" date="2025-08" db="UniProtKB">
        <authorList>
            <consortium name="RefSeq"/>
        </authorList>
    </citation>
    <scope>IDENTIFICATION</scope>
    <source>
        <tissue evidence="2">Seedling</tissue>
    </source>
</reference>
<dbReference type="GeneID" id="107420094"/>
<dbReference type="InterPro" id="IPR012876">
    <property type="entry name" value="DUF1677_pln"/>
</dbReference>
<dbReference type="InParanoid" id="A0A6P6G8S7"/>
<dbReference type="Pfam" id="PF07911">
    <property type="entry name" value="DUF1677"/>
    <property type="match status" value="1"/>
</dbReference>
<dbReference type="AlphaFoldDB" id="A0A6P6G8S7"/>
<dbReference type="KEGG" id="zju:107420094"/>
<gene>
    <name evidence="2" type="primary">LOC107420094</name>
</gene>
<name>A0A6P6G8S7_ZIZJJ</name>
<protein>
    <submittedName>
        <fullName evidence="2">Uncharacterized protein LOC107420094</fullName>
    </submittedName>
</protein>
<dbReference type="Proteomes" id="UP001652623">
    <property type="component" value="Chromosome 5"/>
</dbReference>
<dbReference type="RefSeq" id="XP_024930471.1">
    <property type="nucleotide sequence ID" value="XM_025074703.3"/>
</dbReference>